<gene>
    <name evidence="3" type="primary">cpcS</name>
    <name evidence="4" type="ORF">IQ266_08560</name>
</gene>
<accession>A0A928Z378</accession>
<name>A0A928Z378_9CYAN</name>
<evidence type="ECO:0000313" key="4">
    <source>
        <dbReference type="EMBL" id="MBE9029777.1"/>
    </source>
</evidence>
<evidence type="ECO:0000313" key="5">
    <source>
        <dbReference type="Proteomes" id="UP000625316"/>
    </source>
</evidence>
<sequence>MNAMEFFQKSSGVWRSQRTTHHLAFKRAEMGGSEIRVQALDKDTPAIIELCKLHEIDPDLAIGGANVTWEGTMAWDRNDGEVHEGKTAFALVPDDETGRKGRLLRELGYAEIVPVVGRYEMDEEDGLVLLTDYESMSSRERFWFADDNTRVRTSTVKRFGGFSSATFCSETRVEAAIEGDKAPTQIQSEEKVASLFGW</sequence>
<evidence type="ECO:0000256" key="3">
    <source>
        <dbReference type="HAMAP-Rule" id="MF_01459"/>
    </source>
</evidence>
<comment type="function">
    <text evidence="3">Covalently attaches a chromophore to Cys residue(s) of phycobiliproteins.</text>
</comment>
<comment type="caution">
    <text evidence="4">The sequence shown here is derived from an EMBL/GenBank/DDBJ whole genome shotgun (WGS) entry which is preliminary data.</text>
</comment>
<dbReference type="Gene3D" id="2.40.128.20">
    <property type="match status" value="1"/>
</dbReference>
<dbReference type="GO" id="GO:0016829">
    <property type="term" value="F:lyase activity"/>
    <property type="evidence" value="ECO:0007669"/>
    <property type="project" value="UniProtKB-KW"/>
</dbReference>
<keyword evidence="5" id="KW-1185">Reference proteome</keyword>
<reference evidence="4" key="1">
    <citation type="submission" date="2020-10" db="EMBL/GenBank/DDBJ databases">
        <authorList>
            <person name="Castelo-Branco R."/>
            <person name="Eusebio N."/>
            <person name="Adriana R."/>
            <person name="Vieira A."/>
            <person name="Brugerolle De Fraissinette N."/>
            <person name="Rezende De Castro R."/>
            <person name="Schneider M.P."/>
            <person name="Vasconcelos V."/>
            <person name="Leao P.N."/>
        </authorList>
    </citation>
    <scope>NUCLEOTIDE SEQUENCE</scope>
    <source>
        <strain evidence="4">LEGE 11480</strain>
    </source>
</reference>
<dbReference type="HAMAP" id="MF_01459">
    <property type="entry name" value="Chrphore_lyase_CpxS"/>
    <property type="match status" value="1"/>
</dbReference>
<dbReference type="EC" id="4.-.-.-" evidence="3"/>
<evidence type="ECO:0000256" key="2">
    <source>
        <dbReference type="ARBA" id="ARBA00023239"/>
    </source>
</evidence>
<dbReference type="InterPro" id="IPR012674">
    <property type="entry name" value="Calycin"/>
</dbReference>
<dbReference type="CDD" id="cd19433">
    <property type="entry name" value="lipocalin_CpcS-CpeS"/>
    <property type="match status" value="1"/>
</dbReference>
<protein>
    <recommendedName>
        <fullName evidence="3">Chromophore lyase CpcS/CpeS</fullName>
        <ecNumber evidence="3">4.-.-.-</ecNumber>
    </recommendedName>
</protein>
<dbReference type="Proteomes" id="UP000625316">
    <property type="component" value="Unassembled WGS sequence"/>
</dbReference>
<dbReference type="Pfam" id="PF09367">
    <property type="entry name" value="CpeS"/>
    <property type="match status" value="1"/>
</dbReference>
<organism evidence="4 5">
    <name type="scientific">Romeriopsis navalis LEGE 11480</name>
    <dbReference type="NCBI Taxonomy" id="2777977"/>
    <lineage>
        <taxon>Bacteria</taxon>
        <taxon>Bacillati</taxon>
        <taxon>Cyanobacteriota</taxon>
        <taxon>Cyanophyceae</taxon>
        <taxon>Leptolyngbyales</taxon>
        <taxon>Leptolyngbyaceae</taxon>
        <taxon>Romeriopsis</taxon>
        <taxon>Romeriopsis navalis</taxon>
    </lineage>
</organism>
<dbReference type="EMBL" id="JADEXQ010000021">
    <property type="protein sequence ID" value="MBE9029777.1"/>
    <property type="molecule type" value="Genomic_DNA"/>
</dbReference>
<keyword evidence="2 3" id="KW-0456">Lyase</keyword>
<evidence type="ECO:0000256" key="1">
    <source>
        <dbReference type="ARBA" id="ARBA00010681"/>
    </source>
</evidence>
<dbReference type="InterPro" id="IPR018536">
    <property type="entry name" value="CpcS/CpeS"/>
</dbReference>
<proteinExistence type="inferred from homology"/>
<dbReference type="GO" id="GO:0017006">
    <property type="term" value="P:protein-tetrapyrrole linkage"/>
    <property type="evidence" value="ECO:0007669"/>
    <property type="project" value="UniProtKB-UniRule"/>
</dbReference>
<dbReference type="AlphaFoldDB" id="A0A928Z378"/>
<comment type="similarity">
    <text evidence="1 3">Belongs to the CpcS/CpeS biliprotein lyase family.</text>
</comment>